<sequence length="96" mass="9994">MAAVDHCLALNMPALVSAFSKKSFFSAKSAILSPIAVVSGDFALALYRPRLATSVPTNAFSSRIWLGGTSNSWTNSATVLSPRKAASATFALNSGE</sequence>
<accession>A0A975XUD6</accession>
<reference evidence="1" key="1">
    <citation type="submission" date="2020-11" db="EMBL/GenBank/DDBJ databases">
        <title>Azospira inquinata sp. nov.</title>
        <authorList>
            <person name="Moe W.M."/>
            <person name="Mikes M.C."/>
        </authorList>
    </citation>
    <scope>NUCLEOTIDE SEQUENCE</scope>
    <source>
        <strain evidence="1">Azo-3</strain>
    </source>
</reference>
<dbReference type="AlphaFoldDB" id="A0A975XUD6"/>
<dbReference type="KEGG" id="aiq:Azoinq_12565"/>
<dbReference type="Proteomes" id="UP000683428">
    <property type="component" value="Chromosome"/>
</dbReference>
<gene>
    <name evidence="1" type="ORF">Azoinq_12565</name>
</gene>
<keyword evidence="2" id="KW-1185">Reference proteome</keyword>
<protein>
    <submittedName>
        <fullName evidence="1">Uncharacterized protein</fullName>
    </submittedName>
</protein>
<evidence type="ECO:0000313" key="2">
    <source>
        <dbReference type="Proteomes" id="UP000683428"/>
    </source>
</evidence>
<proteinExistence type="predicted"/>
<dbReference type="EMBL" id="CP064782">
    <property type="protein sequence ID" value="QWT48664.1"/>
    <property type="molecule type" value="Genomic_DNA"/>
</dbReference>
<name>A0A975XUD6_9RHOO</name>
<dbReference type="RefSeq" id="WP_216128575.1">
    <property type="nucleotide sequence ID" value="NZ_CP064782.1"/>
</dbReference>
<evidence type="ECO:0000313" key="1">
    <source>
        <dbReference type="EMBL" id="QWT48664.1"/>
    </source>
</evidence>
<organism evidence="1 2">
    <name type="scientific">Azospira inquinata</name>
    <dbReference type="NCBI Taxonomy" id="2785627"/>
    <lineage>
        <taxon>Bacteria</taxon>
        <taxon>Pseudomonadati</taxon>
        <taxon>Pseudomonadota</taxon>
        <taxon>Betaproteobacteria</taxon>
        <taxon>Rhodocyclales</taxon>
        <taxon>Rhodocyclaceae</taxon>
        <taxon>Azospira</taxon>
    </lineage>
</organism>